<keyword evidence="2" id="KW-0805">Transcription regulation</keyword>
<dbReference type="SMART" id="SM00432">
    <property type="entry name" value="MADS"/>
    <property type="match status" value="1"/>
</dbReference>
<dbReference type="Gramene" id="NC13G0028320.1">
    <property type="protein sequence ID" value="NC13G0028320.1:cds"/>
    <property type="gene ID" value="NC13G0028320"/>
</dbReference>
<protein>
    <recommendedName>
        <fullName evidence="6">MADS-box domain-containing protein</fullName>
    </recommendedName>
</protein>
<reference evidence="7" key="1">
    <citation type="submission" date="2019-09" db="EMBL/GenBank/DDBJ databases">
        <authorList>
            <person name="Zhang L."/>
        </authorList>
    </citation>
    <scope>NUCLEOTIDE SEQUENCE</scope>
</reference>
<evidence type="ECO:0000256" key="4">
    <source>
        <dbReference type="ARBA" id="ARBA00023163"/>
    </source>
</evidence>
<gene>
    <name evidence="7" type="ORF">NYM_LOCUS9570</name>
</gene>
<dbReference type="PROSITE" id="PS50066">
    <property type="entry name" value="MADS_BOX_2"/>
    <property type="match status" value="1"/>
</dbReference>
<dbReference type="Pfam" id="PF00319">
    <property type="entry name" value="SRF-TF"/>
    <property type="match status" value="1"/>
</dbReference>
<proteinExistence type="predicted"/>
<dbReference type="AlphaFoldDB" id="A0A5K0Z6M5"/>
<evidence type="ECO:0000313" key="7">
    <source>
        <dbReference type="EMBL" id="VVV85236.1"/>
    </source>
</evidence>
<dbReference type="InterPro" id="IPR002100">
    <property type="entry name" value="TF_MADSbox"/>
</dbReference>
<evidence type="ECO:0000256" key="2">
    <source>
        <dbReference type="ARBA" id="ARBA00023015"/>
    </source>
</evidence>
<evidence type="ECO:0000256" key="1">
    <source>
        <dbReference type="ARBA" id="ARBA00004123"/>
    </source>
</evidence>
<comment type="subcellular location">
    <subcellularLocation>
        <location evidence="1">Nucleus</location>
    </subcellularLocation>
</comment>
<evidence type="ECO:0000259" key="6">
    <source>
        <dbReference type="PROSITE" id="PS50066"/>
    </source>
</evidence>
<dbReference type="GO" id="GO:0005634">
    <property type="term" value="C:nucleus"/>
    <property type="evidence" value="ECO:0007669"/>
    <property type="project" value="UniProtKB-SubCell"/>
</dbReference>
<name>A0A5K0Z6M5_9MAGN</name>
<keyword evidence="3" id="KW-0238">DNA-binding</keyword>
<dbReference type="PRINTS" id="PR00404">
    <property type="entry name" value="MADSDOMAIN"/>
</dbReference>
<evidence type="ECO:0000256" key="3">
    <source>
        <dbReference type="ARBA" id="ARBA00023125"/>
    </source>
</evidence>
<dbReference type="Gene3D" id="3.40.1810.10">
    <property type="entry name" value="Transcription factor, MADS-box"/>
    <property type="match status" value="1"/>
</dbReference>
<dbReference type="SUPFAM" id="SSF55455">
    <property type="entry name" value="SRF-like"/>
    <property type="match status" value="1"/>
</dbReference>
<keyword evidence="5" id="KW-0539">Nucleus</keyword>
<feature type="domain" description="MADS-box" evidence="6">
    <location>
        <begin position="1"/>
        <end position="44"/>
    </location>
</feature>
<dbReference type="GO" id="GO:0003677">
    <property type="term" value="F:DNA binding"/>
    <property type="evidence" value="ECO:0007669"/>
    <property type="project" value="UniProtKB-KW"/>
</dbReference>
<accession>A0A5K0Z6M5</accession>
<dbReference type="InterPro" id="IPR036879">
    <property type="entry name" value="TF_MADSbox_sf"/>
</dbReference>
<sequence>MSPLSKWRNDLFKKAKEICTLTGATIAIICFSEAGNPFTFCHPPSADSHQQFMRQYYGSSSGSTIIAAPSQSAPLGEAKSIGEIVPVSSWKEEISKK</sequence>
<dbReference type="GO" id="GO:0046983">
    <property type="term" value="F:protein dimerization activity"/>
    <property type="evidence" value="ECO:0007669"/>
    <property type="project" value="InterPro"/>
</dbReference>
<keyword evidence="4" id="KW-0804">Transcription</keyword>
<organism evidence="7">
    <name type="scientific">Nymphaea colorata</name>
    <name type="common">pocket water lily</name>
    <dbReference type="NCBI Taxonomy" id="210225"/>
    <lineage>
        <taxon>Eukaryota</taxon>
        <taxon>Viridiplantae</taxon>
        <taxon>Streptophyta</taxon>
        <taxon>Embryophyta</taxon>
        <taxon>Tracheophyta</taxon>
        <taxon>Spermatophyta</taxon>
        <taxon>Magnoliopsida</taxon>
        <taxon>Nymphaeales</taxon>
        <taxon>Nymphaeaceae</taxon>
        <taxon>Nymphaea</taxon>
    </lineage>
</organism>
<dbReference type="EMBL" id="LR721778">
    <property type="protein sequence ID" value="VVV85236.1"/>
    <property type="molecule type" value="Genomic_DNA"/>
</dbReference>
<evidence type="ECO:0000256" key="5">
    <source>
        <dbReference type="ARBA" id="ARBA00023242"/>
    </source>
</evidence>